<feature type="compositionally biased region" description="Low complexity" evidence="1">
    <location>
        <begin position="24"/>
        <end position="50"/>
    </location>
</feature>
<organism evidence="2 3">
    <name type="scientific">Hymenobacter edaphi</name>
    <dbReference type="NCBI Taxonomy" id="2211146"/>
    <lineage>
        <taxon>Bacteria</taxon>
        <taxon>Pseudomonadati</taxon>
        <taxon>Bacteroidota</taxon>
        <taxon>Cytophagia</taxon>
        <taxon>Cytophagales</taxon>
        <taxon>Hymenobacteraceae</taxon>
        <taxon>Hymenobacter</taxon>
    </lineage>
</organism>
<protein>
    <recommendedName>
        <fullName evidence="4">Carboxypeptidase-like regulatory domain-containing protein</fullName>
    </recommendedName>
</protein>
<reference evidence="3" key="1">
    <citation type="submission" date="2018-05" db="EMBL/GenBank/DDBJ databases">
        <authorList>
            <person name="Nie L."/>
        </authorList>
    </citation>
    <scope>NUCLEOTIDE SEQUENCE [LARGE SCALE GENOMIC DNA]</scope>
    <source>
        <strain evidence="3">NL</strain>
    </source>
</reference>
<dbReference type="Gene3D" id="2.60.40.1120">
    <property type="entry name" value="Carboxypeptidase-like, regulatory domain"/>
    <property type="match status" value="1"/>
</dbReference>
<evidence type="ECO:0008006" key="4">
    <source>
        <dbReference type="Google" id="ProtNLM"/>
    </source>
</evidence>
<sequence length="149" mass="15061">MLAAALLSSAAFGQVRAPGAGGSKVRPARVAAPPAKGAAAPAKTAAAPAPGTKPAVHELFAVTVSGSITDAEGLPLPGATVWNPSTHEILAVTNAEGEFTLNLPTNAAVTLTCGYAGFGDQQIKLRQPHRNNDFVISLEPTAPKVPRAH</sequence>
<name>A0A328BDV9_9BACT</name>
<dbReference type="SUPFAM" id="SSF49464">
    <property type="entry name" value="Carboxypeptidase regulatory domain-like"/>
    <property type="match status" value="1"/>
</dbReference>
<evidence type="ECO:0000256" key="1">
    <source>
        <dbReference type="SAM" id="MobiDB-lite"/>
    </source>
</evidence>
<dbReference type="EMBL" id="QHKM01000005">
    <property type="protein sequence ID" value="RAK65127.1"/>
    <property type="molecule type" value="Genomic_DNA"/>
</dbReference>
<evidence type="ECO:0000313" key="2">
    <source>
        <dbReference type="EMBL" id="RAK65127.1"/>
    </source>
</evidence>
<proteinExistence type="predicted"/>
<accession>A0A328BDV9</accession>
<dbReference type="AlphaFoldDB" id="A0A328BDV9"/>
<dbReference type="InterPro" id="IPR008969">
    <property type="entry name" value="CarboxyPept-like_regulatory"/>
</dbReference>
<comment type="caution">
    <text evidence="2">The sequence shown here is derived from an EMBL/GenBank/DDBJ whole genome shotgun (WGS) entry which is preliminary data.</text>
</comment>
<evidence type="ECO:0000313" key="3">
    <source>
        <dbReference type="Proteomes" id="UP000248553"/>
    </source>
</evidence>
<dbReference type="Pfam" id="PF13715">
    <property type="entry name" value="CarbopepD_reg_2"/>
    <property type="match status" value="1"/>
</dbReference>
<dbReference type="Proteomes" id="UP000248553">
    <property type="component" value="Unassembled WGS sequence"/>
</dbReference>
<keyword evidence="3" id="KW-1185">Reference proteome</keyword>
<gene>
    <name evidence="2" type="ORF">DLM85_16440</name>
</gene>
<feature type="region of interest" description="Disordered" evidence="1">
    <location>
        <begin position="17"/>
        <end position="50"/>
    </location>
</feature>